<proteinExistence type="predicted"/>
<feature type="compositionally biased region" description="Basic and acidic residues" evidence="1">
    <location>
        <begin position="154"/>
        <end position="167"/>
    </location>
</feature>
<name>A0ABS8XGD6_9BURK</name>
<gene>
    <name evidence="2" type="ORF">LXT12_03455</name>
</gene>
<comment type="caution">
    <text evidence="2">The sequence shown here is derived from an EMBL/GenBank/DDBJ whole genome shotgun (WGS) entry which is preliminary data.</text>
</comment>
<keyword evidence="3" id="KW-1185">Reference proteome</keyword>
<protein>
    <submittedName>
        <fullName evidence="2">Uncharacterized protein</fullName>
    </submittedName>
</protein>
<sequence>MTTTDAPRSFGVFKPVGHVVISFPQAEQADRAASALAGLGLSPQAVRRYSDREMLRQIDDDIARASPIAAIGQEMNLVLAHRALAERGYHWLVVAASGDEQAAQVAEAARACGAERAQYYGHFIIEELIERPGGIAQVAESPDRGLDAQTPSGKESEAAEARKPGGG</sequence>
<evidence type="ECO:0000313" key="2">
    <source>
        <dbReference type="EMBL" id="MCE4536310.1"/>
    </source>
</evidence>
<evidence type="ECO:0000256" key="1">
    <source>
        <dbReference type="SAM" id="MobiDB-lite"/>
    </source>
</evidence>
<dbReference type="EMBL" id="JAJTWT010000001">
    <property type="protein sequence ID" value="MCE4536310.1"/>
    <property type="molecule type" value="Genomic_DNA"/>
</dbReference>
<accession>A0ABS8XGD6</accession>
<evidence type="ECO:0000313" key="3">
    <source>
        <dbReference type="Proteomes" id="UP001201463"/>
    </source>
</evidence>
<reference evidence="2 3" key="1">
    <citation type="submission" date="2021-12" db="EMBL/GenBank/DDBJ databases">
        <title>Genome seq of p7.</title>
        <authorList>
            <person name="Seo T."/>
        </authorList>
    </citation>
    <scope>NUCLEOTIDE SEQUENCE [LARGE SCALE GENOMIC DNA]</scope>
    <source>
        <strain evidence="2 3">P7</strain>
    </source>
</reference>
<organism evidence="2 3">
    <name type="scientific">Pelomonas caseinilytica</name>
    <dbReference type="NCBI Taxonomy" id="2906763"/>
    <lineage>
        <taxon>Bacteria</taxon>
        <taxon>Pseudomonadati</taxon>
        <taxon>Pseudomonadota</taxon>
        <taxon>Betaproteobacteria</taxon>
        <taxon>Burkholderiales</taxon>
        <taxon>Sphaerotilaceae</taxon>
        <taxon>Roseateles</taxon>
    </lineage>
</organism>
<dbReference type="RefSeq" id="WP_233389464.1">
    <property type="nucleotide sequence ID" value="NZ_JAJTWT010000001.1"/>
</dbReference>
<feature type="region of interest" description="Disordered" evidence="1">
    <location>
        <begin position="136"/>
        <end position="167"/>
    </location>
</feature>
<dbReference type="Proteomes" id="UP001201463">
    <property type="component" value="Unassembled WGS sequence"/>
</dbReference>